<proteinExistence type="predicted"/>
<comment type="caution">
    <text evidence="1">The sequence shown here is derived from an EMBL/GenBank/DDBJ whole genome shotgun (WGS) entry which is preliminary data.</text>
</comment>
<dbReference type="Proteomes" id="UP000186817">
    <property type="component" value="Unassembled WGS sequence"/>
</dbReference>
<protein>
    <submittedName>
        <fullName evidence="1">Uncharacterized protein</fullName>
    </submittedName>
</protein>
<reference evidence="1 2" key="1">
    <citation type="submission" date="2016-02" db="EMBL/GenBank/DDBJ databases">
        <title>Genome analysis of coral dinoflagellate symbionts highlights evolutionary adaptations to a symbiotic lifestyle.</title>
        <authorList>
            <person name="Aranda M."/>
            <person name="Li Y."/>
            <person name="Liew Y.J."/>
            <person name="Baumgarten S."/>
            <person name="Simakov O."/>
            <person name="Wilson M."/>
            <person name="Piel J."/>
            <person name="Ashoor H."/>
            <person name="Bougouffa S."/>
            <person name="Bajic V.B."/>
            <person name="Ryu T."/>
            <person name="Ravasi T."/>
            <person name="Bayer T."/>
            <person name="Micklem G."/>
            <person name="Kim H."/>
            <person name="Bhak J."/>
            <person name="Lajeunesse T.C."/>
            <person name="Voolstra C.R."/>
        </authorList>
    </citation>
    <scope>NUCLEOTIDE SEQUENCE [LARGE SCALE GENOMIC DNA]</scope>
    <source>
        <strain evidence="1 2">CCMP2467</strain>
    </source>
</reference>
<name>A0A1Q9EBU5_SYMMI</name>
<sequence length="92" mass="9267">MDSCFVPPGKSTPTQALGALGFGGASAQAGTFACRPISAVPAMGFTASGPGKAAGDATICRLTRQPATVRRATCLQVTHADACPSECRQVQL</sequence>
<gene>
    <name evidence="1" type="ORF">AK812_SmicGene12007</name>
</gene>
<keyword evidence="2" id="KW-1185">Reference proteome</keyword>
<accession>A0A1Q9EBU5</accession>
<dbReference type="EMBL" id="LSRX01000199">
    <property type="protein sequence ID" value="OLQ04896.1"/>
    <property type="molecule type" value="Genomic_DNA"/>
</dbReference>
<evidence type="ECO:0000313" key="1">
    <source>
        <dbReference type="EMBL" id="OLQ04896.1"/>
    </source>
</evidence>
<organism evidence="1 2">
    <name type="scientific">Symbiodinium microadriaticum</name>
    <name type="common">Dinoflagellate</name>
    <name type="synonym">Zooxanthella microadriatica</name>
    <dbReference type="NCBI Taxonomy" id="2951"/>
    <lineage>
        <taxon>Eukaryota</taxon>
        <taxon>Sar</taxon>
        <taxon>Alveolata</taxon>
        <taxon>Dinophyceae</taxon>
        <taxon>Suessiales</taxon>
        <taxon>Symbiodiniaceae</taxon>
        <taxon>Symbiodinium</taxon>
    </lineage>
</organism>
<dbReference type="AlphaFoldDB" id="A0A1Q9EBU5"/>
<evidence type="ECO:0000313" key="2">
    <source>
        <dbReference type="Proteomes" id="UP000186817"/>
    </source>
</evidence>